<protein>
    <submittedName>
        <fullName evidence="5">HAD superfamily hydrolase (TIGR01509 family)</fullName>
    </submittedName>
</protein>
<dbReference type="Proteomes" id="UP000573599">
    <property type="component" value="Unassembled WGS sequence"/>
</dbReference>
<dbReference type="AlphaFoldDB" id="A0A852WPQ7"/>
<comment type="cofactor">
    <cofactor evidence="1">
        <name>Mg(2+)</name>
        <dbReference type="ChEBI" id="CHEBI:18420"/>
    </cofactor>
</comment>
<dbReference type="InterPro" id="IPR023198">
    <property type="entry name" value="PGP-like_dom2"/>
</dbReference>
<evidence type="ECO:0000256" key="4">
    <source>
        <dbReference type="ARBA" id="ARBA00022842"/>
    </source>
</evidence>
<dbReference type="Gene3D" id="3.40.50.1000">
    <property type="entry name" value="HAD superfamily/HAD-like"/>
    <property type="match status" value="1"/>
</dbReference>
<dbReference type="InterPro" id="IPR023214">
    <property type="entry name" value="HAD_sf"/>
</dbReference>
<dbReference type="SUPFAM" id="SSF56784">
    <property type="entry name" value="HAD-like"/>
    <property type="match status" value="1"/>
</dbReference>
<dbReference type="SFLD" id="SFLDG01135">
    <property type="entry name" value="C1.5.6:_HAD__Beta-PGM__Phospha"/>
    <property type="match status" value="1"/>
</dbReference>
<dbReference type="PANTHER" id="PTHR46193:SF10">
    <property type="entry name" value="6-PHOSPHOGLUCONATE PHOSPHATASE"/>
    <property type="match status" value="1"/>
</dbReference>
<dbReference type="CDD" id="cd07526">
    <property type="entry name" value="HAD_BPGM_like"/>
    <property type="match status" value="1"/>
</dbReference>
<dbReference type="SFLD" id="SFLDG01129">
    <property type="entry name" value="C1.5:_HAD__Beta-PGM__Phosphata"/>
    <property type="match status" value="1"/>
</dbReference>
<keyword evidence="5" id="KW-0378">Hydrolase</keyword>
<evidence type="ECO:0000256" key="3">
    <source>
        <dbReference type="ARBA" id="ARBA00022723"/>
    </source>
</evidence>
<name>A0A852WPQ7_9MICO</name>
<dbReference type="InterPro" id="IPR036412">
    <property type="entry name" value="HAD-like_sf"/>
</dbReference>
<evidence type="ECO:0000313" key="6">
    <source>
        <dbReference type="Proteomes" id="UP000573599"/>
    </source>
</evidence>
<keyword evidence="6" id="KW-1185">Reference proteome</keyword>
<dbReference type="GO" id="GO:0016787">
    <property type="term" value="F:hydrolase activity"/>
    <property type="evidence" value="ECO:0007669"/>
    <property type="project" value="UniProtKB-KW"/>
</dbReference>
<dbReference type="NCBIfam" id="TIGR01509">
    <property type="entry name" value="HAD-SF-IA-v3"/>
    <property type="match status" value="1"/>
</dbReference>
<evidence type="ECO:0000256" key="2">
    <source>
        <dbReference type="ARBA" id="ARBA00006171"/>
    </source>
</evidence>
<evidence type="ECO:0000313" key="5">
    <source>
        <dbReference type="EMBL" id="NYG07336.1"/>
    </source>
</evidence>
<dbReference type="InterPro" id="IPR006439">
    <property type="entry name" value="HAD-SF_hydro_IA"/>
</dbReference>
<dbReference type="GO" id="GO:0046872">
    <property type="term" value="F:metal ion binding"/>
    <property type="evidence" value="ECO:0007669"/>
    <property type="project" value="UniProtKB-KW"/>
</dbReference>
<dbReference type="RefSeq" id="WP_179421694.1">
    <property type="nucleotide sequence ID" value="NZ_JACCAB010000001.1"/>
</dbReference>
<dbReference type="SFLD" id="SFLDS00003">
    <property type="entry name" value="Haloacid_Dehalogenase"/>
    <property type="match status" value="1"/>
</dbReference>
<keyword evidence="3" id="KW-0479">Metal-binding</keyword>
<dbReference type="PRINTS" id="PR00413">
    <property type="entry name" value="HADHALOGNASE"/>
</dbReference>
<dbReference type="PANTHER" id="PTHR46193">
    <property type="entry name" value="6-PHOSPHOGLUCONATE PHOSPHATASE"/>
    <property type="match status" value="1"/>
</dbReference>
<accession>A0A852WPQ7</accession>
<dbReference type="EMBL" id="JACCAB010000001">
    <property type="protein sequence ID" value="NYG07336.1"/>
    <property type="molecule type" value="Genomic_DNA"/>
</dbReference>
<keyword evidence="4" id="KW-0460">Magnesium</keyword>
<sequence>MPVDLVIFDCDGVLVDSELMGARIGATVLTSLGWELSADQVMERFLGRSEEYFQAEVERALGRPLPSGWDDEFEHLYDAAYATELEVVEGIIPLLDELTEQGIATCVASNGSHDKMRRTLGVTGLYERFQGRIFSARDVHRGKPAPDLYLHAARTMGVEPSRCVVVEDSPPGVASARAAGMRCIGYAASTPAERLAGPGVTVCPTMAQVRDELLAQPSQ</sequence>
<gene>
    <name evidence="5" type="ORF">BJ986_001823</name>
</gene>
<proteinExistence type="inferred from homology"/>
<dbReference type="Gene3D" id="1.10.150.240">
    <property type="entry name" value="Putative phosphatase, domain 2"/>
    <property type="match status" value="1"/>
</dbReference>
<comment type="similarity">
    <text evidence="2">Belongs to the HAD-like hydrolase superfamily. CbbY/CbbZ/Gph/YieH family.</text>
</comment>
<reference evidence="5 6" key="1">
    <citation type="submission" date="2020-07" db="EMBL/GenBank/DDBJ databases">
        <title>Sequencing the genomes of 1000 actinobacteria strains.</title>
        <authorList>
            <person name="Klenk H.-P."/>
        </authorList>
    </citation>
    <scope>NUCLEOTIDE SEQUENCE [LARGE SCALE GENOMIC DNA]</scope>
    <source>
        <strain evidence="5 6">DSM 23987</strain>
    </source>
</reference>
<dbReference type="InterPro" id="IPR051600">
    <property type="entry name" value="Beta-PGM-like"/>
</dbReference>
<organism evidence="5 6">
    <name type="scientific">Pedococcus badiiscoriae</name>
    <dbReference type="NCBI Taxonomy" id="642776"/>
    <lineage>
        <taxon>Bacteria</taxon>
        <taxon>Bacillati</taxon>
        <taxon>Actinomycetota</taxon>
        <taxon>Actinomycetes</taxon>
        <taxon>Micrococcales</taxon>
        <taxon>Intrasporangiaceae</taxon>
        <taxon>Pedococcus</taxon>
    </lineage>
</organism>
<comment type="caution">
    <text evidence="5">The sequence shown here is derived from an EMBL/GenBank/DDBJ whole genome shotgun (WGS) entry which is preliminary data.</text>
</comment>
<evidence type="ECO:0000256" key="1">
    <source>
        <dbReference type="ARBA" id="ARBA00001946"/>
    </source>
</evidence>
<dbReference type="Pfam" id="PF00702">
    <property type="entry name" value="Hydrolase"/>
    <property type="match status" value="1"/>
</dbReference>